<dbReference type="Proteomes" id="UP000676325">
    <property type="component" value="Unassembled WGS sequence"/>
</dbReference>
<dbReference type="Gene3D" id="2.60.40.10">
    <property type="entry name" value="Immunoglobulins"/>
    <property type="match status" value="1"/>
</dbReference>
<dbReference type="InterPro" id="IPR011050">
    <property type="entry name" value="Pectin_lyase_fold/virulence"/>
</dbReference>
<gene>
    <name evidence="2" type="ORF">KDK95_00480</name>
</gene>
<evidence type="ECO:0000313" key="2">
    <source>
        <dbReference type="EMBL" id="MBR7824766.1"/>
    </source>
</evidence>
<organism evidence="2 3">
    <name type="scientific">Actinospica acidithermotolerans</name>
    <dbReference type="NCBI Taxonomy" id="2828514"/>
    <lineage>
        <taxon>Bacteria</taxon>
        <taxon>Bacillati</taxon>
        <taxon>Actinomycetota</taxon>
        <taxon>Actinomycetes</taxon>
        <taxon>Catenulisporales</taxon>
        <taxon>Actinospicaceae</taxon>
        <taxon>Actinospica</taxon>
    </lineage>
</organism>
<reference evidence="2" key="1">
    <citation type="submission" date="2021-04" db="EMBL/GenBank/DDBJ databases">
        <title>Genome based classification of Actinospica acidithermotolerans sp. nov., an actinobacterium isolated from an Indonesian hot spring.</title>
        <authorList>
            <person name="Kusuma A.B."/>
            <person name="Putra K.E."/>
            <person name="Nafisah S."/>
            <person name="Loh J."/>
            <person name="Nouioui I."/>
            <person name="Goodfellow M."/>
        </authorList>
    </citation>
    <scope>NUCLEOTIDE SEQUENCE</scope>
    <source>
        <strain evidence="2">MGRD01-02</strain>
    </source>
</reference>
<dbReference type="AlphaFoldDB" id="A0A941E424"/>
<name>A0A941E424_9ACTN</name>
<dbReference type="SUPFAM" id="SSF51126">
    <property type="entry name" value="Pectin lyase-like"/>
    <property type="match status" value="1"/>
</dbReference>
<proteinExistence type="predicted"/>
<dbReference type="SUPFAM" id="SSF49299">
    <property type="entry name" value="PKD domain"/>
    <property type="match status" value="1"/>
</dbReference>
<dbReference type="CDD" id="cd00146">
    <property type="entry name" value="PKD"/>
    <property type="match status" value="1"/>
</dbReference>
<dbReference type="PROSITE" id="PS50093">
    <property type="entry name" value="PKD"/>
    <property type="match status" value="1"/>
</dbReference>
<keyword evidence="3" id="KW-1185">Reference proteome</keyword>
<evidence type="ECO:0000313" key="3">
    <source>
        <dbReference type="Proteomes" id="UP000676325"/>
    </source>
</evidence>
<accession>A0A941E424</accession>
<dbReference type="InterPro" id="IPR012334">
    <property type="entry name" value="Pectin_lyas_fold"/>
</dbReference>
<feature type="domain" description="PKD" evidence="1">
    <location>
        <begin position="448"/>
        <end position="510"/>
    </location>
</feature>
<dbReference type="InterPro" id="IPR035986">
    <property type="entry name" value="PKD_dom_sf"/>
</dbReference>
<dbReference type="InterPro" id="IPR000601">
    <property type="entry name" value="PKD_dom"/>
</dbReference>
<dbReference type="Gene3D" id="2.160.20.10">
    <property type="entry name" value="Single-stranded right-handed beta-helix, Pectin lyase-like"/>
    <property type="match status" value="1"/>
</dbReference>
<evidence type="ECO:0000259" key="1">
    <source>
        <dbReference type="PROSITE" id="PS50093"/>
    </source>
</evidence>
<dbReference type="GO" id="GO:0005975">
    <property type="term" value="P:carbohydrate metabolic process"/>
    <property type="evidence" value="ECO:0007669"/>
    <property type="project" value="UniProtKB-ARBA"/>
</dbReference>
<comment type="caution">
    <text evidence="2">The sequence shown here is derived from an EMBL/GenBank/DDBJ whole genome shotgun (WGS) entry which is preliminary data.</text>
</comment>
<dbReference type="RefSeq" id="WP_212515916.1">
    <property type="nucleotide sequence ID" value="NZ_JAGSOH010000001.1"/>
</dbReference>
<protein>
    <submittedName>
        <fullName evidence="2">Right-handed parallel beta-helix repeat-containing protein</fullName>
    </submittedName>
</protein>
<sequence length="915" mass="92906">MGIAFTPALAQAATPAQTTGSHLTTTHSASTAAENAAGLKTFSSPAKKSVRVQKAATAQATSATSTGTTIYATTGDFSCSTDTGTGTSANPYCALQDAVNAASPGDTIDVEGSVGYFSESPVTITTSDLTIVGTSTQSWLAHTTGAAITLDGVTNVTIKNMMLASQNSADVAIENSSNITLDSDYLGGYAYGNHDGVTIDGTSDDVTVSRTYVDTGGWSANYAAVRIASGAQNVTLASDLIADSSIIATGVAGLDVTGNTIQRGCASGIDVEGSSTAVYLYNNVLEDTNASFDYAMGGYPSTCSTWSPDITVAAGSTASTVSDYNDFDVTSTDAATAPYSWGGATYSTVASFQSATNQGTHDTNDTTTFGGVYIRDNESANIQAAPSSSSPAANSANLSAPGELTTDFYGDSGYKSRGAIQIATPNPNLGVSLSGGDISAFGVELDTTVSNYTSSTGDLSVTINWGDSQTTTVDNETAPTETHVYSKLGTYTISVTVSDGEGDIATNSITGAETAGSEFTAYGPTRLLDTRIGKGTSSAAPLANKHTLKLQVTGAGTSGNTIPSGITAVVLNVTSTDSTGSGYVSVYGDEDSSGAAESLPSTSNLNFGAGQTVPNLVVVPVGANGVVDFYYSSAKAAATTHLVADVAGYFTTANTSKYVSVTPARILDTRKGIGTGKVAKIPANGSITLSVAGSDGGTIPSSGVTAVAMNLTVVNSTHIGDITAYPADESMPTASNVNYAAGETVANMSVVPLQSSGKVTFHNTSAGPVDLIADVDGYYSSTTTSTKAAAYLPLDSPQRLLDTRTGSVPLYTDFAYYLGLTDVATETAFVFNATVTQTTGNGVLALYPYNPNKPTALPTGSNLNYLKGETVPNLAFASPGTVEDTSLGAYDLGIYLGGNGTAQLILDLFGVFESQ</sequence>
<dbReference type="InterPro" id="IPR013783">
    <property type="entry name" value="Ig-like_fold"/>
</dbReference>
<dbReference type="EMBL" id="JAGSOH010000001">
    <property type="protein sequence ID" value="MBR7824766.1"/>
    <property type="molecule type" value="Genomic_DNA"/>
</dbReference>